<keyword evidence="1 2" id="KW-0597">Phosphoprotein</keyword>
<dbReference type="AlphaFoldDB" id="A0A7S8EDI8"/>
<organism evidence="4 5">
    <name type="scientific">Phototrophicus methaneseepsis</name>
    <dbReference type="NCBI Taxonomy" id="2710758"/>
    <lineage>
        <taxon>Bacteria</taxon>
        <taxon>Bacillati</taxon>
        <taxon>Chloroflexota</taxon>
        <taxon>Candidatus Thermofontia</taxon>
        <taxon>Phototrophicales</taxon>
        <taxon>Phototrophicaceae</taxon>
        <taxon>Phototrophicus</taxon>
    </lineage>
</organism>
<dbReference type="Gene3D" id="3.40.50.2300">
    <property type="match status" value="1"/>
</dbReference>
<dbReference type="KEGG" id="pmet:G4Y79_11450"/>
<evidence type="ECO:0000256" key="1">
    <source>
        <dbReference type="ARBA" id="ARBA00022553"/>
    </source>
</evidence>
<sequence>MNAKVLVVDDESTTRRLVSYALQTIHVEVVGAEDGTQALEIAQEEGHNWGMALLDINLPDMDGFQVLAHFKAMPQMQEVPIIIFTARNHPGDENAALEAGAAGFLYKPFSTQELRALVTRHLGRE</sequence>
<evidence type="ECO:0000256" key="2">
    <source>
        <dbReference type="PROSITE-ProRule" id="PRU00169"/>
    </source>
</evidence>
<dbReference type="PANTHER" id="PTHR44591">
    <property type="entry name" value="STRESS RESPONSE REGULATOR PROTEIN 1"/>
    <property type="match status" value="1"/>
</dbReference>
<dbReference type="InterPro" id="IPR050595">
    <property type="entry name" value="Bact_response_regulator"/>
</dbReference>
<dbReference type="SMART" id="SM00448">
    <property type="entry name" value="REC"/>
    <property type="match status" value="1"/>
</dbReference>
<dbReference type="Proteomes" id="UP000594468">
    <property type="component" value="Chromosome"/>
</dbReference>
<keyword evidence="5" id="KW-1185">Reference proteome</keyword>
<proteinExistence type="predicted"/>
<evidence type="ECO:0000259" key="3">
    <source>
        <dbReference type="PROSITE" id="PS50110"/>
    </source>
</evidence>
<name>A0A7S8EDI8_9CHLR</name>
<feature type="domain" description="Response regulatory" evidence="3">
    <location>
        <begin position="4"/>
        <end position="122"/>
    </location>
</feature>
<dbReference type="InterPro" id="IPR001789">
    <property type="entry name" value="Sig_transdc_resp-reg_receiver"/>
</dbReference>
<dbReference type="InterPro" id="IPR011006">
    <property type="entry name" value="CheY-like_superfamily"/>
</dbReference>
<dbReference type="PANTHER" id="PTHR44591:SF3">
    <property type="entry name" value="RESPONSE REGULATORY DOMAIN-CONTAINING PROTEIN"/>
    <property type="match status" value="1"/>
</dbReference>
<accession>A0A7S8EDI8</accession>
<dbReference type="PROSITE" id="PS50110">
    <property type="entry name" value="RESPONSE_REGULATORY"/>
    <property type="match status" value="1"/>
</dbReference>
<evidence type="ECO:0000313" key="5">
    <source>
        <dbReference type="Proteomes" id="UP000594468"/>
    </source>
</evidence>
<evidence type="ECO:0000313" key="4">
    <source>
        <dbReference type="EMBL" id="QPC84951.1"/>
    </source>
</evidence>
<feature type="modified residue" description="4-aspartylphosphate" evidence="2">
    <location>
        <position position="55"/>
    </location>
</feature>
<gene>
    <name evidence="4" type="ORF">G4Y79_11450</name>
</gene>
<dbReference type="GO" id="GO:0000160">
    <property type="term" value="P:phosphorelay signal transduction system"/>
    <property type="evidence" value="ECO:0007669"/>
    <property type="project" value="InterPro"/>
</dbReference>
<dbReference type="EMBL" id="CP062983">
    <property type="protein sequence ID" value="QPC84951.1"/>
    <property type="molecule type" value="Genomic_DNA"/>
</dbReference>
<reference evidence="4 5" key="1">
    <citation type="submission" date="2020-02" db="EMBL/GenBank/DDBJ databases">
        <authorList>
            <person name="Zheng R.K."/>
            <person name="Sun C.M."/>
        </authorList>
    </citation>
    <scope>NUCLEOTIDE SEQUENCE [LARGE SCALE GENOMIC DNA]</scope>
    <source>
        <strain evidence="5">rifampicinis</strain>
    </source>
</reference>
<dbReference type="SUPFAM" id="SSF52172">
    <property type="entry name" value="CheY-like"/>
    <property type="match status" value="1"/>
</dbReference>
<dbReference type="RefSeq" id="WP_195173014.1">
    <property type="nucleotide sequence ID" value="NZ_CP062983.1"/>
</dbReference>
<protein>
    <submittedName>
        <fullName evidence="4">Response regulator</fullName>
    </submittedName>
</protein>
<dbReference type="Pfam" id="PF00072">
    <property type="entry name" value="Response_reg"/>
    <property type="match status" value="1"/>
</dbReference>